<dbReference type="AlphaFoldDB" id="A0A2M7V9J0"/>
<comment type="caution">
    <text evidence="3">The sequence shown here is derived from an EMBL/GenBank/DDBJ whole genome shotgun (WGS) entry which is preliminary data.</text>
</comment>
<evidence type="ECO:0000313" key="3">
    <source>
        <dbReference type="EMBL" id="PIZ95537.1"/>
    </source>
</evidence>
<reference evidence="4" key="1">
    <citation type="submission" date="2017-09" db="EMBL/GenBank/DDBJ databases">
        <title>Depth-based differentiation of microbial function through sediment-hosted aquifers and enrichment of novel symbionts in the deep terrestrial subsurface.</title>
        <authorList>
            <person name="Probst A.J."/>
            <person name="Ladd B."/>
            <person name="Jarett J.K."/>
            <person name="Geller-Mcgrath D.E."/>
            <person name="Sieber C.M.K."/>
            <person name="Emerson J.B."/>
            <person name="Anantharaman K."/>
            <person name="Thomas B.C."/>
            <person name="Malmstrom R."/>
            <person name="Stieglmeier M."/>
            <person name="Klingl A."/>
            <person name="Woyke T."/>
            <person name="Ryan C.M."/>
            <person name="Banfield J.F."/>
        </authorList>
    </citation>
    <scope>NUCLEOTIDE SEQUENCE [LARGE SCALE GENOMIC DNA]</scope>
</reference>
<feature type="transmembrane region" description="Helical" evidence="1">
    <location>
        <begin position="21"/>
        <end position="42"/>
    </location>
</feature>
<dbReference type="Proteomes" id="UP000231453">
    <property type="component" value="Unassembled WGS sequence"/>
</dbReference>
<dbReference type="Gene3D" id="4.10.40.50">
    <property type="match status" value="1"/>
</dbReference>
<gene>
    <name evidence="3" type="ORF">COX80_04140</name>
</gene>
<keyword evidence="1" id="KW-1133">Transmembrane helix</keyword>
<accession>A0A2M7V9J0</accession>
<protein>
    <recommendedName>
        <fullName evidence="2">Fibrobacter succinogenes major paralogous domain-containing protein</fullName>
    </recommendedName>
</protein>
<organism evidence="3 4">
    <name type="scientific">Candidatus Magasanikbacteria bacterium CG_4_10_14_0_2_um_filter_33_14</name>
    <dbReference type="NCBI Taxonomy" id="1974636"/>
    <lineage>
        <taxon>Bacteria</taxon>
        <taxon>Candidatus Magasanikiibacteriota</taxon>
    </lineage>
</organism>
<sequence length="372" mass="40027">MKNKTNQKENISRVLKDKEFIPLRLSVIFLLIFVVTISYFGLYKLKNKIFATDYSWTQSDWSAGEDQVTTADYNNNATNWTKYYSASSSLTIGNDISLSFDIATSTDTTDTNFNSGTTSTVFVSSTGSSASLVLLKPGGASCTTDNECSTGGCSGGLCVVPPCAGLTSLDYSGQTYGLVEIGTQCWFAEHLNVGTKLASGSTMPSNNSIIEKWCYSNSTVNCTTYGGLYTWAEANQLAATCNTTSCILPTPSQGICPAGWHIPTDDEIKTLEVYLGMCTGSGAGCVDAIGYRGTDQGTQLKSGGTSGFNIILSGLRNIDGSFLLQNTRGYLWSASEGSASYGWYRFFDASEARVNNSNYTKTYGFPVRCLKD</sequence>
<dbReference type="NCBIfam" id="TIGR02145">
    <property type="entry name" value="Fib_succ_major"/>
    <property type="match status" value="1"/>
</dbReference>
<evidence type="ECO:0000259" key="2">
    <source>
        <dbReference type="Pfam" id="PF09603"/>
    </source>
</evidence>
<dbReference type="InterPro" id="IPR011871">
    <property type="entry name" value="Fib_succ_major"/>
</dbReference>
<keyword evidence="1" id="KW-0812">Transmembrane</keyword>
<dbReference type="EMBL" id="PFPL01000051">
    <property type="protein sequence ID" value="PIZ95537.1"/>
    <property type="molecule type" value="Genomic_DNA"/>
</dbReference>
<name>A0A2M7V9J0_9BACT</name>
<dbReference type="Pfam" id="PF09603">
    <property type="entry name" value="Fib_succ_major"/>
    <property type="match status" value="1"/>
</dbReference>
<keyword evidence="1" id="KW-0472">Membrane</keyword>
<proteinExistence type="predicted"/>
<feature type="domain" description="Fibrobacter succinogenes major paralogous" evidence="2">
    <location>
        <begin position="179"/>
        <end position="371"/>
    </location>
</feature>
<evidence type="ECO:0000313" key="4">
    <source>
        <dbReference type="Proteomes" id="UP000231453"/>
    </source>
</evidence>
<evidence type="ECO:0000256" key="1">
    <source>
        <dbReference type="SAM" id="Phobius"/>
    </source>
</evidence>